<name>A0AAW7JLA8_9BACT</name>
<dbReference type="InterPro" id="IPR001544">
    <property type="entry name" value="Aminotrans_IV"/>
</dbReference>
<dbReference type="Gene3D" id="3.30.470.10">
    <property type="match status" value="1"/>
</dbReference>
<proteinExistence type="predicted"/>
<dbReference type="Proteomes" id="UP001168478">
    <property type="component" value="Unassembled WGS sequence"/>
</dbReference>
<dbReference type="InterPro" id="IPR043132">
    <property type="entry name" value="BCAT-like_C"/>
</dbReference>
<dbReference type="Gene3D" id="3.20.10.10">
    <property type="entry name" value="D-amino Acid Aminotransferase, subunit A, domain 2"/>
    <property type="match status" value="1"/>
</dbReference>
<dbReference type="RefSeq" id="WP_289825654.1">
    <property type="nucleotide sequence ID" value="NZ_JAUEIE010000009.1"/>
</dbReference>
<dbReference type="EMBL" id="JAUEIE010000009">
    <property type="protein sequence ID" value="MDN0023217.1"/>
    <property type="molecule type" value="Genomic_DNA"/>
</dbReference>
<evidence type="ECO:0000313" key="3">
    <source>
        <dbReference type="Proteomes" id="UP001167831"/>
    </source>
</evidence>
<keyword evidence="2" id="KW-0808">Transferase</keyword>
<dbReference type="Pfam" id="PF01063">
    <property type="entry name" value="Aminotran_4"/>
    <property type="match status" value="1"/>
</dbReference>
<dbReference type="AlphaFoldDB" id="A0AAW7JLA8"/>
<evidence type="ECO:0000313" key="4">
    <source>
        <dbReference type="Proteomes" id="UP001168478"/>
    </source>
</evidence>
<evidence type="ECO:0000313" key="1">
    <source>
        <dbReference type="EMBL" id="MDN0023217.1"/>
    </source>
</evidence>
<comment type="caution">
    <text evidence="2">The sequence shown here is derived from an EMBL/GenBank/DDBJ whole genome shotgun (WGS) entry which is preliminary data.</text>
</comment>
<dbReference type="SUPFAM" id="SSF56752">
    <property type="entry name" value="D-aminoacid aminotransferase-like PLP-dependent enzymes"/>
    <property type="match status" value="1"/>
</dbReference>
<dbReference type="EMBL" id="JAUEIF010000004">
    <property type="protein sequence ID" value="MDN0025093.1"/>
    <property type="molecule type" value="Genomic_DNA"/>
</dbReference>
<protein>
    <submittedName>
        <fullName evidence="2">Aminotransferase class IV family protein</fullName>
    </submittedName>
</protein>
<reference evidence="2" key="2">
    <citation type="submission" date="2023-08" db="EMBL/GenBank/DDBJ databases">
        <title>Identification and characterization of horizontal gene transfer across gut microbiota members of farm animals based on homology search.</title>
        <authorList>
            <person name="Schwarzerova J."/>
            <person name="Nykrynova M."/>
            <person name="Jureckova K."/>
            <person name="Cejkova D."/>
            <person name="Rychlik I."/>
        </authorList>
    </citation>
    <scope>NUCLEOTIDE SEQUENCE</scope>
    <source>
        <strain evidence="2">ET15</strain>
        <strain evidence="1">ET37</strain>
    </source>
</reference>
<gene>
    <name evidence="1" type="ORF">QVN81_09320</name>
    <name evidence="2" type="ORF">QVN84_06105</name>
</gene>
<organism evidence="2 4">
    <name type="scientific">Leyella lascolaii</name>
    <dbReference type="NCBI Taxonomy" id="1776379"/>
    <lineage>
        <taxon>Bacteria</taxon>
        <taxon>Pseudomonadati</taxon>
        <taxon>Bacteroidota</taxon>
        <taxon>Bacteroidia</taxon>
        <taxon>Bacteroidales</taxon>
        <taxon>Prevotellaceae</taxon>
        <taxon>Leyella</taxon>
    </lineage>
</organism>
<evidence type="ECO:0000313" key="2">
    <source>
        <dbReference type="EMBL" id="MDN0025093.1"/>
    </source>
</evidence>
<dbReference type="InterPro" id="IPR036038">
    <property type="entry name" value="Aminotransferase-like"/>
</dbReference>
<keyword evidence="2" id="KW-0032">Aminotransferase</keyword>
<sequence>MCRFIETICIEDGQILNLPRHQQRVDSTRRHFFGQMPRLNLGEHIRNTGCGNGRIRCRVTYGADIQNIEYFPYHIRSVKTLKPVECDSMEYSYKYADRSALDSLFARRGEADDILIVRNGLLTDTSIANIALWDGRQWHTPTRPLLKGTRRAELLDNGIMTEHDIPVEKIWTYRKIRLFNAMLHFGEMELPCADIQRPSTP</sequence>
<dbReference type="GO" id="GO:0008483">
    <property type="term" value="F:transaminase activity"/>
    <property type="evidence" value="ECO:0007669"/>
    <property type="project" value="UniProtKB-KW"/>
</dbReference>
<dbReference type="Proteomes" id="UP001167831">
    <property type="component" value="Unassembled WGS sequence"/>
</dbReference>
<accession>A0AAW7JLA8</accession>
<reference evidence="2" key="1">
    <citation type="submission" date="2023-06" db="EMBL/GenBank/DDBJ databases">
        <authorList>
            <person name="Zeman M."/>
            <person name="Kubasova T."/>
            <person name="Jahodarova E."/>
            <person name="Nykrynova M."/>
            <person name="Rychlik I."/>
        </authorList>
    </citation>
    <scope>NUCLEOTIDE SEQUENCE</scope>
    <source>
        <strain evidence="2">ET15</strain>
        <strain evidence="1">ET37</strain>
    </source>
</reference>
<dbReference type="InterPro" id="IPR043131">
    <property type="entry name" value="BCAT-like_N"/>
</dbReference>
<keyword evidence="3" id="KW-1185">Reference proteome</keyword>